<dbReference type="Gene3D" id="1.20.58.2220">
    <property type="entry name" value="Formin, FH2 domain"/>
    <property type="match status" value="1"/>
</dbReference>
<dbReference type="EMBL" id="CAMGYJ010000007">
    <property type="protein sequence ID" value="CAI0442239.1"/>
    <property type="molecule type" value="Genomic_DNA"/>
</dbReference>
<protein>
    <recommendedName>
        <fullName evidence="3">FH2 domain-containing protein</fullName>
    </recommendedName>
</protein>
<evidence type="ECO:0000313" key="5">
    <source>
        <dbReference type="Proteomes" id="UP001154282"/>
    </source>
</evidence>
<feature type="compositionally biased region" description="Polar residues" evidence="2">
    <location>
        <begin position="76"/>
        <end position="92"/>
    </location>
</feature>
<dbReference type="PANTHER" id="PTHR23213:SF354">
    <property type="entry name" value="FORMIN-LIKE PROTEIN 4"/>
    <property type="match status" value="1"/>
</dbReference>
<evidence type="ECO:0000259" key="3">
    <source>
        <dbReference type="PROSITE" id="PS51444"/>
    </source>
</evidence>
<comment type="similarity">
    <text evidence="1">Belongs to the formin-like family. Class-I subfamily.</text>
</comment>
<dbReference type="SUPFAM" id="SSF101447">
    <property type="entry name" value="Formin homology 2 domain (FH2 domain)"/>
    <property type="match status" value="1"/>
</dbReference>
<keyword evidence="5" id="KW-1185">Reference proteome</keyword>
<accession>A0AAV0M674</accession>
<dbReference type="Proteomes" id="UP001154282">
    <property type="component" value="Unassembled WGS sequence"/>
</dbReference>
<feature type="compositionally biased region" description="Acidic residues" evidence="2">
    <location>
        <begin position="47"/>
        <end position="62"/>
    </location>
</feature>
<comment type="caution">
    <text evidence="4">The sequence shown here is derived from an EMBL/GenBank/DDBJ whole genome shotgun (WGS) entry which is preliminary data.</text>
</comment>
<dbReference type="InterPro" id="IPR042201">
    <property type="entry name" value="FH2_Formin_sf"/>
</dbReference>
<dbReference type="GO" id="GO:0051015">
    <property type="term" value="F:actin filament binding"/>
    <property type="evidence" value="ECO:0007669"/>
    <property type="project" value="InterPro"/>
</dbReference>
<name>A0AAV0M674_9ROSI</name>
<dbReference type="GO" id="GO:0045010">
    <property type="term" value="P:actin nucleation"/>
    <property type="evidence" value="ECO:0007669"/>
    <property type="project" value="InterPro"/>
</dbReference>
<dbReference type="InterPro" id="IPR027643">
    <property type="entry name" value="Formin-like_plant"/>
</dbReference>
<dbReference type="PANTHER" id="PTHR23213">
    <property type="entry name" value="FORMIN-RELATED"/>
    <property type="match status" value="1"/>
</dbReference>
<evidence type="ECO:0000313" key="4">
    <source>
        <dbReference type="EMBL" id="CAI0442239.1"/>
    </source>
</evidence>
<feature type="compositionally biased region" description="Low complexity" evidence="2">
    <location>
        <begin position="212"/>
        <end position="222"/>
    </location>
</feature>
<dbReference type="PROSITE" id="PS51444">
    <property type="entry name" value="FH2"/>
    <property type="match status" value="1"/>
</dbReference>
<reference evidence="4" key="1">
    <citation type="submission" date="2022-08" db="EMBL/GenBank/DDBJ databases">
        <authorList>
            <person name="Gutierrez-Valencia J."/>
        </authorList>
    </citation>
    <scope>NUCLEOTIDE SEQUENCE</scope>
</reference>
<evidence type="ECO:0000256" key="2">
    <source>
        <dbReference type="SAM" id="MobiDB-lite"/>
    </source>
</evidence>
<sequence length="295" mass="31726">MIQVRVDPLRQHPAHPEIGNLDVLAGIDQQIGGLDVAVDDLAAVESPPEEEEGAEHDEIEDESTSRNAIPLLRGKSLTSQFSIPSETRNPYVTKQPPPPPPLQNKALAPPPPAPPRKPNAPPPPPPGKAGPTSRQTANESNEKSGESSGSGAQVKLKSLHWDKLNKNNADHPMAWDKLHGASFRVDGDLMEALFGYVATNRKSPNSEGGGSSSHSNNLNHNQNLAASPRSQIELFESLMDGHGLDADLLEKLTRIAPTKEVETQILEFTGGLTRLADAESFLYHLLKVIPSALPV</sequence>
<feature type="region of interest" description="Disordered" evidence="2">
    <location>
        <begin position="45"/>
        <end position="153"/>
    </location>
</feature>
<proteinExistence type="inferred from homology"/>
<gene>
    <name evidence="4" type="ORF">LITE_LOCUS27192</name>
</gene>
<feature type="region of interest" description="Disordered" evidence="2">
    <location>
        <begin position="202"/>
        <end position="222"/>
    </location>
</feature>
<organism evidence="4 5">
    <name type="scientific">Linum tenue</name>
    <dbReference type="NCBI Taxonomy" id="586396"/>
    <lineage>
        <taxon>Eukaryota</taxon>
        <taxon>Viridiplantae</taxon>
        <taxon>Streptophyta</taxon>
        <taxon>Embryophyta</taxon>
        <taxon>Tracheophyta</taxon>
        <taxon>Spermatophyta</taxon>
        <taxon>Magnoliopsida</taxon>
        <taxon>eudicotyledons</taxon>
        <taxon>Gunneridae</taxon>
        <taxon>Pentapetalae</taxon>
        <taxon>rosids</taxon>
        <taxon>fabids</taxon>
        <taxon>Malpighiales</taxon>
        <taxon>Linaceae</taxon>
        <taxon>Linum</taxon>
    </lineage>
</organism>
<feature type="domain" description="FH2" evidence="3">
    <location>
        <begin position="146"/>
        <end position="295"/>
    </location>
</feature>
<dbReference type="InterPro" id="IPR015425">
    <property type="entry name" value="FH2_Formin"/>
</dbReference>
<evidence type="ECO:0000256" key="1">
    <source>
        <dbReference type="ARBA" id="ARBA00025793"/>
    </source>
</evidence>
<dbReference type="Pfam" id="PF02181">
    <property type="entry name" value="FH2"/>
    <property type="match status" value="1"/>
</dbReference>
<dbReference type="AlphaFoldDB" id="A0AAV0M674"/>
<feature type="compositionally biased region" description="Pro residues" evidence="2">
    <location>
        <begin position="95"/>
        <end position="128"/>
    </location>
</feature>